<name>A0A9W8NKA3_9PEZI</name>
<feature type="region of interest" description="Disordered" evidence="1">
    <location>
        <begin position="861"/>
        <end position="882"/>
    </location>
</feature>
<gene>
    <name evidence="2" type="ORF">NPX13_g2328</name>
</gene>
<dbReference type="Proteomes" id="UP001148614">
    <property type="component" value="Unassembled WGS sequence"/>
</dbReference>
<feature type="region of interest" description="Disordered" evidence="1">
    <location>
        <begin position="593"/>
        <end position="615"/>
    </location>
</feature>
<dbReference type="AlphaFoldDB" id="A0A9W8NKA3"/>
<feature type="region of interest" description="Disordered" evidence="1">
    <location>
        <begin position="792"/>
        <end position="829"/>
    </location>
</feature>
<protein>
    <submittedName>
        <fullName evidence="2">Uncharacterized protein</fullName>
    </submittedName>
</protein>
<reference evidence="2" key="1">
    <citation type="submission" date="2022-07" db="EMBL/GenBank/DDBJ databases">
        <title>Genome Sequence of Xylaria arbuscula.</title>
        <authorList>
            <person name="Buettner E."/>
        </authorList>
    </citation>
    <scope>NUCLEOTIDE SEQUENCE</scope>
    <source>
        <strain evidence="2">VT107</strain>
    </source>
</reference>
<feature type="compositionally biased region" description="Basic and acidic residues" evidence="1">
    <location>
        <begin position="106"/>
        <end position="124"/>
    </location>
</feature>
<feature type="compositionally biased region" description="Pro residues" evidence="1">
    <location>
        <begin position="149"/>
        <end position="170"/>
    </location>
</feature>
<evidence type="ECO:0000313" key="3">
    <source>
        <dbReference type="Proteomes" id="UP001148614"/>
    </source>
</evidence>
<feature type="compositionally biased region" description="Basic residues" evidence="1">
    <location>
        <begin position="545"/>
        <end position="568"/>
    </location>
</feature>
<feature type="region of interest" description="Disordered" evidence="1">
    <location>
        <begin position="311"/>
        <end position="343"/>
    </location>
</feature>
<keyword evidence="3" id="KW-1185">Reference proteome</keyword>
<feature type="compositionally biased region" description="Polar residues" evidence="1">
    <location>
        <begin position="480"/>
        <end position="491"/>
    </location>
</feature>
<feature type="compositionally biased region" description="Polar residues" evidence="1">
    <location>
        <begin position="773"/>
        <end position="783"/>
    </location>
</feature>
<feature type="region of interest" description="Disordered" evidence="1">
    <location>
        <begin position="381"/>
        <end position="573"/>
    </location>
</feature>
<sequence>MSSKRVVTAPSVKDLFEGGEGECGYEEEDEDGNFVREEKGVVMGGEMEGKGKRREIVEIPMCVHCAVACENDIENALLQRVLRHVELADGGPSRSRWLQHSTATDAYDKKSKDASSGHFHDPRATTKMSSAATHRNLLGGDSSMDMASSPPPDDIPRAPPRAPRAPPRAPRAPRTSQPSGFVPTPPPSSSCSSSSALIPTPAPIPGGKGRGKQGRNEVQESEHETLAKLHYYRQSGADPSFATLECVVPVESALYVSISGPIDKPSSRPPPAKPLPEWMRLLPGSRNKHKIRNTSAPAYVHFPPAATFQEARSRHTQPEVPKVVGVVVDDDDDNDDDSPVINKGVRRAVDIGLASGNELEGSRKGSRQGARRRMTYPFARPPLSFADLTPPRAPPPPPPPAPAPRPVITLSPSPSSSPARVLSPPPLQEGGRMGSRDEPRSDECIISAESSSDSTFLHCGGSEDIPTDIPTRVEFPGNGRTKSTSVPQTELHSGYPETDSGPLSHEGHVPYKRPFIVSDEPVRNPSSSSRLVGAGWRDTNSHGERRQRHQHHLRANNTRRRSRRGRGARKGENRDACNVDVCAAITDDDMGNVGAETGINRNAPRRNSTSRMSRPDPIAHLHVDAAEPDEEHAKERKLCKGKGKRKTVVWDDSVAGGETDTETDETDPYACCNVSEESHDDSCCDDSCEDLGLENEHEHEQLGLRDRNKKKRVFRKGNTAAFKLPCLFLRLCAKTGILLAKPGFDAAPAPALDPRYAQRHVGAEGLMRRSAGSRGTTWTPSAQDNEELDIYRRATRTRDRNRDRRGICDMPSSSIAHREKEPAAEEEGEVSRKARFAAAHPCSLAMPGRRRGREIGMTTWDFRDGDRDRGMDGDGDGDGIHVGVRARPTSKRVCPTCGNMAMGSLIG</sequence>
<feature type="compositionally biased region" description="Pro residues" evidence="1">
    <location>
        <begin position="391"/>
        <end position="405"/>
    </location>
</feature>
<evidence type="ECO:0000313" key="2">
    <source>
        <dbReference type="EMBL" id="KAJ3578240.1"/>
    </source>
</evidence>
<evidence type="ECO:0000256" key="1">
    <source>
        <dbReference type="SAM" id="MobiDB-lite"/>
    </source>
</evidence>
<feature type="compositionally biased region" description="Basic and acidic residues" evidence="1">
    <location>
        <begin position="792"/>
        <end position="807"/>
    </location>
</feature>
<proteinExistence type="predicted"/>
<feature type="compositionally biased region" description="Basic and acidic residues" evidence="1">
    <location>
        <begin position="861"/>
        <end position="872"/>
    </location>
</feature>
<feature type="region of interest" description="Disordered" evidence="1">
    <location>
        <begin position="90"/>
        <end position="222"/>
    </location>
</feature>
<organism evidence="2 3">
    <name type="scientific">Xylaria arbuscula</name>
    <dbReference type="NCBI Taxonomy" id="114810"/>
    <lineage>
        <taxon>Eukaryota</taxon>
        <taxon>Fungi</taxon>
        <taxon>Dikarya</taxon>
        <taxon>Ascomycota</taxon>
        <taxon>Pezizomycotina</taxon>
        <taxon>Sordariomycetes</taxon>
        <taxon>Xylariomycetidae</taxon>
        <taxon>Xylariales</taxon>
        <taxon>Xylariaceae</taxon>
        <taxon>Xylaria</taxon>
    </lineage>
</organism>
<dbReference type="EMBL" id="JANPWZ010000241">
    <property type="protein sequence ID" value="KAJ3578240.1"/>
    <property type="molecule type" value="Genomic_DNA"/>
</dbReference>
<feature type="compositionally biased region" description="Basic and acidic residues" evidence="1">
    <location>
        <begin position="434"/>
        <end position="443"/>
    </location>
</feature>
<feature type="region of interest" description="Disordered" evidence="1">
    <location>
        <begin position="767"/>
        <end position="786"/>
    </location>
</feature>
<accession>A0A9W8NKA3</accession>
<comment type="caution">
    <text evidence="2">The sequence shown here is derived from an EMBL/GenBank/DDBJ whole genome shotgun (WGS) entry which is preliminary data.</text>
</comment>
<feature type="compositionally biased region" description="Acidic residues" evidence="1">
    <location>
        <begin position="328"/>
        <end position="338"/>
    </location>
</feature>